<sequence>MAEVDARTVEVIAPNFKRRLSGVTSTIVRLVPLQRRHIAIATAGSGLPADMPHLSAAQLVFMSRNGPAGARVWHARRNVEMLGGLALKYLLGKRLKLLFTSASQRHHSDYTKWLMSRMDRVIATSAKGAAYLEKPVQVVHHGINTEEFSPPADKPALRRELGLPEDAILIGCYGRIRAQKGTDVFVDAMLEVLKAHPKAVGLVMGRATEKHVGFEKALRTKAGAAGLSERLLFPPEVPVWEVSRWYQALDLYVAPQRWEGFGLTPLEAMSCGVPAVATRVGAFEELIAPGETGLLIDPGETGQMVAAINNVLSTEGRLAEWSVAARKHAMTNFALEKEAETLVAIYREMLEH</sequence>
<accession>A0A0P1HE14</accession>
<dbReference type="AlphaFoldDB" id="A0A0P1HE14"/>
<feature type="domain" description="Glycosyl transferase family 1" evidence="1">
    <location>
        <begin position="154"/>
        <end position="327"/>
    </location>
</feature>
<dbReference type="Pfam" id="PF00534">
    <property type="entry name" value="Glycos_transf_1"/>
    <property type="match status" value="1"/>
</dbReference>
<dbReference type="STRING" id="1396826.PHA8399_04059"/>
<evidence type="ECO:0000313" key="2">
    <source>
        <dbReference type="EMBL" id="CUI01903.1"/>
    </source>
</evidence>
<dbReference type="EMBL" id="CYSR01000040">
    <property type="protein sequence ID" value="CUI01903.1"/>
    <property type="molecule type" value="Genomic_DNA"/>
</dbReference>
<keyword evidence="2" id="KW-0808">Transferase</keyword>
<dbReference type="Proteomes" id="UP000051326">
    <property type="component" value="Unassembled WGS sequence"/>
</dbReference>
<name>A0A0P1HE14_9RHOB</name>
<evidence type="ECO:0000259" key="1">
    <source>
        <dbReference type="Pfam" id="PF00534"/>
    </source>
</evidence>
<dbReference type="InterPro" id="IPR001296">
    <property type="entry name" value="Glyco_trans_1"/>
</dbReference>
<dbReference type="CDD" id="cd03801">
    <property type="entry name" value="GT4_PimA-like"/>
    <property type="match status" value="1"/>
</dbReference>
<evidence type="ECO:0000313" key="3">
    <source>
        <dbReference type="Proteomes" id="UP000051326"/>
    </source>
</evidence>
<dbReference type="PANTHER" id="PTHR45947:SF3">
    <property type="entry name" value="SULFOQUINOVOSYL TRANSFERASE SQD2"/>
    <property type="match status" value="1"/>
</dbReference>
<reference evidence="2 3" key="1">
    <citation type="submission" date="2015-09" db="EMBL/GenBank/DDBJ databases">
        <authorList>
            <consortium name="Swine Surveillance"/>
        </authorList>
    </citation>
    <scope>NUCLEOTIDE SEQUENCE [LARGE SCALE GENOMIC DNA]</scope>
    <source>
        <strain evidence="2 3">CECT 8399</strain>
    </source>
</reference>
<dbReference type="SUPFAM" id="SSF53756">
    <property type="entry name" value="UDP-Glycosyltransferase/glycogen phosphorylase"/>
    <property type="match status" value="1"/>
</dbReference>
<protein>
    <submittedName>
        <fullName evidence="2">D-inositol 3-phosphate glycosyltransferase</fullName>
        <ecNumber evidence="2">2.4.1.250</ecNumber>
    </submittedName>
</protein>
<dbReference type="EC" id="2.4.1.250" evidence="2"/>
<dbReference type="Gene3D" id="3.40.50.2000">
    <property type="entry name" value="Glycogen Phosphorylase B"/>
    <property type="match status" value="2"/>
</dbReference>
<proteinExistence type="predicted"/>
<gene>
    <name evidence="2" type="primary">mshA_3</name>
    <name evidence="2" type="ORF">PHA8399_04059</name>
</gene>
<dbReference type="PANTHER" id="PTHR45947">
    <property type="entry name" value="SULFOQUINOVOSYL TRANSFERASE SQD2"/>
    <property type="match status" value="1"/>
</dbReference>
<dbReference type="RefSeq" id="WP_058287886.1">
    <property type="nucleotide sequence ID" value="NZ_CYSR01000040.1"/>
</dbReference>
<keyword evidence="2" id="KW-0328">Glycosyltransferase</keyword>
<dbReference type="InterPro" id="IPR050194">
    <property type="entry name" value="Glycosyltransferase_grp1"/>
</dbReference>
<organism evidence="2 3">
    <name type="scientific">Leisingera aquaemixtae</name>
    <dbReference type="NCBI Taxonomy" id="1396826"/>
    <lineage>
        <taxon>Bacteria</taxon>
        <taxon>Pseudomonadati</taxon>
        <taxon>Pseudomonadota</taxon>
        <taxon>Alphaproteobacteria</taxon>
        <taxon>Rhodobacterales</taxon>
        <taxon>Roseobacteraceae</taxon>
        <taxon>Leisingera</taxon>
    </lineage>
</organism>
<dbReference type="GO" id="GO:0102710">
    <property type="term" value="F:D-inositol-3-phosphate glycosyltransferase activity"/>
    <property type="evidence" value="ECO:0007669"/>
    <property type="project" value="UniProtKB-EC"/>
</dbReference>